<sequence>MSKGPENSRVNSGEALSVAICDINSLLCLFESLAPFALNGYTLFFDDFGFKESFKNIQLMAYILGGINKVVLLALASFLLQLPSLLEIHCQNADDFLGKYGIKKRLSILGPQEAGIVFLS</sequence>
<keyword evidence="2" id="KW-1185">Reference proteome</keyword>
<name>A0ACC0YEA7_9ROSI</name>
<dbReference type="Proteomes" id="UP001163603">
    <property type="component" value="Chromosome 7"/>
</dbReference>
<dbReference type="EMBL" id="CM047742">
    <property type="protein sequence ID" value="KAJ0035461.1"/>
    <property type="molecule type" value="Genomic_DNA"/>
</dbReference>
<accession>A0ACC0YEA7</accession>
<reference evidence="2" key="1">
    <citation type="journal article" date="2023" name="G3 (Bethesda)">
        <title>Genome assembly and association tests identify interacting loci associated with vigor, precocity, and sex in interspecific pistachio rootstocks.</title>
        <authorList>
            <person name="Palmer W."/>
            <person name="Jacygrad E."/>
            <person name="Sagayaradj S."/>
            <person name="Cavanaugh K."/>
            <person name="Han R."/>
            <person name="Bertier L."/>
            <person name="Beede B."/>
            <person name="Kafkas S."/>
            <person name="Golino D."/>
            <person name="Preece J."/>
            <person name="Michelmore R."/>
        </authorList>
    </citation>
    <scope>NUCLEOTIDE SEQUENCE [LARGE SCALE GENOMIC DNA]</scope>
</reference>
<evidence type="ECO:0000313" key="2">
    <source>
        <dbReference type="Proteomes" id="UP001163603"/>
    </source>
</evidence>
<gene>
    <name evidence="1" type="ORF">Pint_26421</name>
</gene>
<comment type="caution">
    <text evidence="1">The sequence shown here is derived from an EMBL/GenBank/DDBJ whole genome shotgun (WGS) entry which is preliminary data.</text>
</comment>
<organism evidence="1 2">
    <name type="scientific">Pistacia integerrima</name>
    <dbReference type="NCBI Taxonomy" id="434235"/>
    <lineage>
        <taxon>Eukaryota</taxon>
        <taxon>Viridiplantae</taxon>
        <taxon>Streptophyta</taxon>
        <taxon>Embryophyta</taxon>
        <taxon>Tracheophyta</taxon>
        <taxon>Spermatophyta</taxon>
        <taxon>Magnoliopsida</taxon>
        <taxon>eudicotyledons</taxon>
        <taxon>Gunneridae</taxon>
        <taxon>Pentapetalae</taxon>
        <taxon>rosids</taxon>
        <taxon>malvids</taxon>
        <taxon>Sapindales</taxon>
        <taxon>Anacardiaceae</taxon>
        <taxon>Pistacia</taxon>
    </lineage>
</organism>
<protein>
    <submittedName>
        <fullName evidence="1">Uncharacterized protein</fullName>
    </submittedName>
</protein>
<evidence type="ECO:0000313" key="1">
    <source>
        <dbReference type="EMBL" id="KAJ0035461.1"/>
    </source>
</evidence>
<proteinExistence type="predicted"/>